<gene>
    <name evidence="4" type="primary">NOP7</name>
    <name evidence="7" type="ORF">NLJ89_g904</name>
</gene>
<name>A0A9W8N161_9AGAR</name>
<keyword evidence="8" id="KW-1185">Reference proteome</keyword>
<dbReference type="OrthoDB" id="10264910at2759"/>
<evidence type="ECO:0000313" key="8">
    <source>
        <dbReference type="Proteomes" id="UP001148786"/>
    </source>
</evidence>
<dbReference type="AlphaFoldDB" id="A0A9W8N161"/>
<dbReference type="Pfam" id="PF00533">
    <property type="entry name" value="BRCT"/>
    <property type="match status" value="1"/>
</dbReference>
<keyword evidence="1 4" id="KW-0690">Ribosome biogenesis</keyword>
<keyword evidence="2 4" id="KW-0698">rRNA processing</keyword>
<dbReference type="GO" id="GO:0000466">
    <property type="term" value="P:maturation of 5.8S rRNA from tricistronic rRNA transcript (SSU-rRNA, 5.8S rRNA, LSU-rRNA)"/>
    <property type="evidence" value="ECO:0007669"/>
    <property type="project" value="UniProtKB-UniRule"/>
</dbReference>
<accession>A0A9W8N161</accession>
<dbReference type="InterPro" id="IPR010613">
    <property type="entry name" value="PES"/>
</dbReference>
<evidence type="ECO:0000256" key="2">
    <source>
        <dbReference type="ARBA" id="ARBA00022552"/>
    </source>
</evidence>
<proteinExistence type="inferred from homology"/>
<dbReference type="GO" id="GO:0030687">
    <property type="term" value="C:preribosome, large subunit precursor"/>
    <property type="evidence" value="ECO:0007669"/>
    <property type="project" value="UniProtKB-UniRule"/>
</dbReference>
<sequence length="640" mass="71774">MGRLKVKGKAGAAKNYTTRSAAVKKLQCSLADFRRLCILKGIFPREPRNKKKANKGSSAPASFYYTKDIAYLAHEPILKKLREHKAFAKKISRALGRGEWDSAKSLEENKPHYRLDHIIKERYPTFIDAVRDIDDALCMVFLFSSLPSNSRLPPELVENCARLSKEWQLFVMHHRALRKVFLSIKGVYYQAEVMDQQVTWLVPYQFTQSVPSDVDIRVMLTFLELYQTLLSFVFFKLYSDAGLVYPPPLDAVKDEGGAGINAFNLQDSSRSAPTQQVKTVSIDGRQISVKDVKQTIKAISANSDADTADVEMPGTQEDQPEAEEEFMFHQSSTDTGSNASLPTLQALSALPQTLTTNLFAPYTFFLSRETSRSIFEFVIRSFGGRIGWPASSGAGSPFDESDPSITHVIIDRPVVKKEETPAQRELRLQRKFVQPQWVIDCINAGKVLIEERYLQGQTLPPHLSPFGEYEGAYNPVNTIEVKDTADMSEQATDSEEDDAMEANDDVADAVAIEDPAALRAAELAAEAAGVDYGTFEAKVKDATKRQGKRVSATEDDAEGDMNKMMMSNKQKKLYEKMKYSQRKKETERTTLEDRKKELLLSKPGQAPPMSAPPRLLHTHLRPLPQLVPSLVLPYAFLQII</sequence>
<dbReference type="HAMAP" id="MF_03028">
    <property type="entry name" value="Pescadillo"/>
    <property type="match status" value="1"/>
</dbReference>
<reference evidence="7" key="1">
    <citation type="submission" date="2022-07" db="EMBL/GenBank/DDBJ databases">
        <title>Genome Sequence of Agrocybe chaxingu.</title>
        <authorList>
            <person name="Buettner E."/>
        </authorList>
    </citation>
    <scope>NUCLEOTIDE SEQUENCE</scope>
    <source>
        <strain evidence="7">MP-N11</strain>
    </source>
</reference>
<dbReference type="Gene3D" id="3.40.50.10190">
    <property type="entry name" value="BRCT domain"/>
    <property type="match status" value="1"/>
</dbReference>
<comment type="similarity">
    <text evidence="4">Belongs to the pescadillo family.</text>
</comment>
<dbReference type="Pfam" id="PF06732">
    <property type="entry name" value="Pescadillo_N"/>
    <property type="match status" value="1"/>
</dbReference>
<feature type="domain" description="BRCT" evidence="6">
    <location>
        <begin position="354"/>
        <end position="455"/>
    </location>
</feature>
<evidence type="ECO:0000313" key="7">
    <source>
        <dbReference type="EMBL" id="KAJ3516785.1"/>
    </source>
</evidence>
<keyword evidence="3 4" id="KW-0539">Nucleus</keyword>
<dbReference type="Proteomes" id="UP001148786">
    <property type="component" value="Unassembled WGS sequence"/>
</dbReference>
<evidence type="ECO:0000256" key="1">
    <source>
        <dbReference type="ARBA" id="ARBA00022517"/>
    </source>
</evidence>
<comment type="subcellular location">
    <subcellularLocation>
        <location evidence="4">Nucleus</location>
        <location evidence="4">Nucleolus</location>
    </subcellularLocation>
    <subcellularLocation>
        <location evidence="4">Nucleus</location>
        <location evidence="4">Nucleoplasm</location>
    </subcellularLocation>
</comment>
<comment type="function">
    <text evidence="4">Component of the NOP7 complex, which is required for maturation of the 25S and 5.8S ribosomal RNAs and formation of the 60S ribosome.</text>
</comment>
<organism evidence="7 8">
    <name type="scientific">Agrocybe chaxingu</name>
    <dbReference type="NCBI Taxonomy" id="84603"/>
    <lineage>
        <taxon>Eukaryota</taxon>
        <taxon>Fungi</taxon>
        <taxon>Dikarya</taxon>
        <taxon>Basidiomycota</taxon>
        <taxon>Agaricomycotina</taxon>
        <taxon>Agaricomycetes</taxon>
        <taxon>Agaricomycetidae</taxon>
        <taxon>Agaricales</taxon>
        <taxon>Agaricineae</taxon>
        <taxon>Strophariaceae</taxon>
        <taxon>Agrocybe</taxon>
    </lineage>
</organism>
<dbReference type="PANTHER" id="PTHR12221">
    <property type="entry name" value="PESCADILLO - RELATED"/>
    <property type="match status" value="1"/>
</dbReference>
<dbReference type="GO" id="GO:0043021">
    <property type="term" value="F:ribonucleoprotein complex binding"/>
    <property type="evidence" value="ECO:0007669"/>
    <property type="project" value="UniProtKB-UniRule"/>
</dbReference>
<evidence type="ECO:0000259" key="6">
    <source>
        <dbReference type="PROSITE" id="PS50172"/>
    </source>
</evidence>
<dbReference type="PANTHER" id="PTHR12221:SF6">
    <property type="entry name" value="PESCADILLO HOMOLOG"/>
    <property type="match status" value="1"/>
</dbReference>
<dbReference type="SMART" id="SM00292">
    <property type="entry name" value="BRCT"/>
    <property type="match status" value="1"/>
</dbReference>
<dbReference type="GO" id="GO:0005654">
    <property type="term" value="C:nucleoplasm"/>
    <property type="evidence" value="ECO:0007669"/>
    <property type="project" value="UniProtKB-SubCell"/>
</dbReference>
<evidence type="ECO:0000256" key="4">
    <source>
        <dbReference type="HAMAP-Rule" id="MF_03028"/>
    </source>
</evidence>
<dbReference type="PROSITE" id="PS50172">
    <property type="entry name" value="BRCT"/>
    <property type="match status" value="1"/>
</dbReference>
<feature type="compositionally biased region" description="Basic and acidic residues" evidence="5">
    <location>
        <begin position="578"/>
        <end position="599"/>
    </location>
</feature>
<dbReference type="GO" id="GO:0003723">
    <property type="term" value="F:RNA binding"/>
    <property type="evidence" value="ECO:0007669"/>
    <property type="project" value="TreeGrafter"/>
</dbReference>
<dbReference type="CDD" id="cd17709">
    <property type="entry name" value="BRCT_pescadillo_like"/>
    <property type="match status" value="1"/>
</dbReference>
<dbReference type="GO" id="GO:0000463">
    <property type="term" value="P:maturation of LSU-rRNA from tricistronic rRNA transcript (SSU-rRNA, 5.8S rRNA, LSU-rRNA)"/>
    <property type="evidence" value="ECO:0007669"/>
    <property type="project" value="UniProtKB-UniRule"/>
</dbReference>
<comment type="caution">
    <text evidence="7">The sequence shown here is derived from an EMBL/GenBank/DDBJ whole genome shotgun (WGS) entry which is preliminary data.</text>
</comment>
<dbReference type="EMBL" id="JANKHO010000042">
    <property type="protein sequence ID" value="KAJ3516785.1"/>
    <property type="molecule type" value="Genomic_DNA"/>
</dbReference>
<dbReference type="InterPro" id="IPR001357">
    <property type="entry name" value="BRCT_dom"/>
</dbReference>
<dbReference type="InterPro" id="IPR036420">
    <property type="entry name" value="BRCT_dom_sf"/>
</dbReference>
<dbReference type="GO" id="GO:0070545">
    <property type="term" value="C:PeBoW complex"/>
    <property type="evidence" value="ECO:0007669"/>
    <property type="project" value="TreeGrafter"/>
</dbReference>
<protein>
    <recommendedName>
        <fullName evidence="4">Pescadillo homolog</fullName>
    </recommendedName>
    <alternativeName>
        <fullName evidence="4">Nucleolar protein 7 homolog</fullName>
    </alternativeName>
</protein>
<evidence type="ECO:0000256" key="3">
    <source>
        <dbReference type="ARBA" id="ARBA00023242"/>
    </source>
</evidence>
<feature type="region of interest" description="Disordered" evidence="5">
    <location>
        <begin position="578"/>
        <end position="609"/>
    </location>
</feature>
<feature type="region of interest" description="Disordered" evidence="5">
    <location>
        <begin position="303"/>
        <end position="324"/>
    </location>
</feature>
<comment type="subunit">
    <text evidence="4">Component of the NOP7 complex, composed of ERB1, NOP7 and YTM1. Within the NOP7 complex ERB1 appears to interact directly with NOP7 and YTM1. The NOP7 complex also associates with the 66S pre-ribosome.</text>
</comment>
<dbReference type="SUPFAM" id="SSF52113">
    <property type="entry name" value="BRCT domain"/>
    <property type="match status" value="1"/>
</dbReference>
<evidence type="ECO:0000256" key="5">
    <source>
        <dbReference type="SAM" id="MobiDB-lite"/>
    </source>
</evidence>